<feature type="transmembrane region" description="Helical" evidence="1">
    <location>
        <begin position="49"/>
        <end position="70"/>
    </location>
</feature>
<accession>A0ABT1A871</accession>
<dbReference type="EMBL" id="JAGSOV010000062">
    <property type="protein sequence ID" value="MCO1659156.1"/>
    <property type="molecule type" value="Genomic_DNA"/>
</dbReference>
<evidence type="ECO:0000313" key="2">
    <source>
        <dbReference type="EMBL" id="MCO1659156.1"/>
    </source>
</evidence>
<keyword evidence="1" id="KW-1133">Transmembrane helix</keyword>
<keyword evidence="1" id="KW-0812">Transmembrane</keyword>
<protein>
    <recommendedName>
        <fullName evidence="4">ABC-2 type transport system permease protein</fullName>
    </recommendedName>
</protein>
<evidence type="ECO:0000313" key="3">
    <source>
        <dbReference type="Proteomes" id="UP001165283"/>
    </source>
</evidence>
<organism evidence="2 3">
    <name type="scientific">Pseudonocardia humida</name>
    <dbReference type="NCBI Taxonomy" id="2800819"/>
    <lineage>
        <taxon>Bacteria</taxon>
        <taxon>Bacillati</taxon>
        <taxon>Actinomycetota</taxon>
        <taxon>Actinomycetes</taxon>
        <taxon>Pseudonocardiales</taxon>
        <taxon>Pseudonocardiaceae</taxon>
        <taxon>Pseudonocardia</taxon>
    </lineage>
</organism>
<sequence>MSGPLRRTGAAVGYLLALLVGEQRVLLPPVAFLAVLGVLFGGDPGPPPTPWAASALAIYPAAAWVALVVANVEDPVQRAVTVTAAGGRGIVATATVLVALAADLLMVAMAVLLPLVVGRYAYPPATVAMGAVAHLACASAGTAVGLLCARPLVRRVGWSFCLAATVVVVTAVQPWLPPVGAAVRALSSGGAIPVGPALVGLAAAGAAALLSWWVDTRR</sequence>
<evidence type="ECO:0008006" key="4">
    <source>
        <dbReference type="Google" id="ProtNLM"/>
    </source>
</evidence>
<feature type="transmembrane region" description="Helical" evidence="1">
    <location>
        <begin position="196"/>
        <end position="214"/>
    </location>
</feature>
<keyword evidence="1" id="KW-0472">Membrane</keyword>
<reference evidence="2" key="1">
    <citation type="submission" date="2021-04" db="EMBL/GenBank/DDBJ databases">
        <title>Pseudonocardia sp. nov., isolated from sandy soil of mangrove forest.</title>
        <authorList>
            <person name="Zan Z."/>
            <person name="Huang R."/>
            <person name="Liu W."/>
        </authorList>
    </citation>
    <scope>NUCLEOTIDE SEQUENCE</scope>
    <source>
        <strain evidence="2">S2-4</strain>
    </source>
</reference>
<dbReference type="Proteomes" id="UP001165283">
    <property type="component" value="Unassembled WGS sequence"/>
</dbReference>
<feature type="transmembrane region" description="Helical" evidence="1">
    <location>
        <begin position="156"/>
        <end position="176"/>
    </location>
</feature>
<feature type="transmembrane region" description="Helical" evidence="1">
    <location>
        <begin position="127"/>
        <end position="149"/>
    </location>
</feature>
<proteinExistence type="predicted"/>
<feature type="transmembrane region" description="Helical" evidence="1">
    <location>
        <begin position="90"/>
        <end position="115"/>
    </location>
</feature>
<gene>
    <name evidence="2" type="ORF">KDL28_29205</name>
</gene>
<name>A0ABT1A871_9PSEU</name>
<evidence type="ECO:0000256" key="1">
    <source>
        <dbReference type="SAM" id="Phobius"/>
    </source>
</evidence>
<keyword evidence="3" id="KW-1185">Reference proteome</keyword>
<comment type="caution">
    <text evidence="2">The sequence shown here is derived from an EMBL/GenBank/DDBJ whole genome shotgun (WGS) entry which is preliminary data.</text>
</comment>
<dbReference type="RefSeq" id="WP_252443836.1">
    <property type="nucleotide sequence ID" value="NZ_JAGSOV010000062.1"/>
</dbReference>